<dbReference type="InterPro" id="IPR002347">
    <property type="entry name" value="SDR_fam"/>
</dbReference>
<comment type="similarity">
    <text evidence="1">Belongs to the short-chain dehydrogenases/reductases (SDR) family.</text>
</comment>
<evidence type="ECO:0000256" key="1">
    <source>
        <dbReference type="ARBA" id="ARBA00006484"/>
    </source>
</evidence>
<protein>
    <submittedName>
        <fullName evidence="3">SDR family oxidoreductase</fullName>
    </submittedName>
</protein>
<dbReference type="Gene3D" id="3.40.50.720">
    <property type="entry name" value="NAD(P)-binding Rossmann-like Domain"/>
    <property type="match status" value="1"/>
</dbReference>
<dbReference type="EMBL" id="BAABEO010000036">
    <property type="protein sequence ID" value="GAA3704708.1"/>
    <property type="molecule type" value="Genomic_DNA"/>
</dbReference>
<sequence length="252" mass="25887">MNDSIVLITGGGSGIGKSTALALAAEGATVLIADVNLDSAQSVADQVTEGGGTAAAYACDVSSHENLSQLFTSIDSHWGRLDGAVNNAGITGPIGPLESVDPEAISSLISVNLLSVLYCMQFEIDLMKRASKGAIVNTCSIWGLNGSANYVAYSASKHGVAGATKSAALETATDGIRINAVCPGFVRTPMNMQSGLSLDEDQAALRAREALHPMDRFGEPEEIAAGISFLLSEKASFITGHLLSVDGGFVVP</sequence>
<dbReference type="RefSeq" id="WP_345154740.1">
    <property type="nucleotide sequence ID" value="NZ_BAABEO010000036.1"/>
</dbReference>
<dbReference type="InterPro" id="IPR036291">
    <property type="entry name" value="NAD(P)-bd_dom_sf"/>
</dbReference>
<evidence type="ECO:0000256" key="2">
    <source>
        <dbReference type="ARBA" id="ARBA00023002"/>
    </source>
</evidence>
<comment type="caution">
    <text evidence="3">The sequence shown here is derived from an EMBL/GenBank/DDBJ whole genome shotgun (WGS) entry which is preliminary data.</text>
</comment>
<keyword evidence="2" id="KW-0560">Oxidoreductase</keyword>
<proteinExistence type="inferred from homology"/>
<dbReference type="NCBIfam" id="NF005559">
    <property type="entry name" value="PRK07231.1"/>
    <property type="match status" value="1"/>
</dbReference>
<reference evidence="4" key="1">
    <citation type="journal article" date="2019" name="Int. J. Syst. Evol. Microbiol.">
        <title>The Global Catalogue of Microorganisms (GCM) 10K type strain sequencing project: providing services to taxonomists for standard genome sequencing and annotation.</title>
        <authorList>
            <consortium name="The Broad Institute Genomics Platform"/>
            <consortium name="The Broad Institute Genome Sequencing Center for Infectious Disease"/>
            <person name="Wu L."/>
            <person name="Ma J."/>
        </authorList>
    </citation>
    <scope>NUCLEOTIDE SEQUENCE [LARGE SCALE GENOMIC DNA]</scope>
    <source>
        <strain evidence="4">JCM 30742</strain>
    </source>
</reference>
<dbReference type="PANTHER" id="PTHR42760:SF115">
    <property type="entry name" value="3-OXOACYL-[ACYL-CARRIER-PROTEIN] REDUCTASE FABG"/>
    <property type="match status" value="1"/>
</dbReference>
<dbReference type="Pfam" id="PF13561">
    <property type="entry name" value="adh_short_C2"/>
    <property type="match status" value="1"/>
</dbReference>
<dbReference type="CDD" id="cd05233">
    <property type="entry name" value="SDR_c"/>
    <property type="match status" value="1"/>
</dbReference>
<evidence type="ECO:0000313" key="4">
    <source>
        <dbReference type="Proteomes" id="UP001500752"/>
    </source>
</evidence>
<dbReference type="SUPFAM" id="SSF51735">
    <property type="entry name" value="NAD(P)-binding Rossmann-fold domains"/>
    <property type="match status" value="1"/>
</dbReference>
<gene>
    <name evidence="3" type="ORF">GCM10023081_46250</name>
</gene>
<dbReference type="PANTHER" id="PTHR42760">
    <property type="entry name" value="SHORT-CHAIN DEHYDROGENASES/REDUCTASES FAMILY MEMBER"/>
    <property type="match status" value="1"/>
</dbReference>
<dbReference type="PRINTS" id="PR00081">
    <property type="entry name" value="GDHRDH"/>
</dbReference>
<name>A0ABP7DI65_9MICC</name>
<dbReference type="PRINTS" id="PR00080">
    <property type="entry name" value="SDRFAMILY"/>
</dbReference>
<dbReference type="Proteomes" id="UP001500752">
    <property type="component" value="Unassembled WGS sequence"/>
</dbReference>
<organism evidence="3 4">
    <name type="scientific">Arthrobacter ginkgonis</name>
    <dbReference type="NCBI Taxonomy" id="1630594"/>
    <lineage>
        <taxon>Bacteria</taxon>
        <taxon>Bacillati</taxon>
        <taxon>Actinomycetota</taxon>
        <taxon>Actinomycetes</taxon>
        <taxon>Micrococcales</taxon>
        <taxon>Micrococcaceae</taxon>
        <taxon>Arthrobacter</taxon>
    </lineage>
</organism>
<accession>A0ABP7DI65</accession>
<keyword evidence="4" id="KW-1185">Reference proteome</keyword>
<evidence type="ECO:0000313" key="3">
    <source>
        <dbReference type="EMBL" id="GAA3704708.1"/>
    </source>
</evidence>